<feature type="transmembrane region" description="Helical" evidence="1">
    <location>
        <begin position="36"/>
        <end position="54"/>
    </location>
</feature>
<name>A0ABP7UPI5_9FLAO</name>
<comment type="caution">
    <text evidence="2">The sequence shown here is derived from an EMBL/GenBank/DDBJ whole genome shotgun (WGS) entry which is preliminary data.</text>
</comment>
<keyword evidence="1" id="KW-0812">Transmembrane</keyword>
<gene>
    <name evidence="2" type="ORF">GCM10022388_13800</name>
</gene>
<dbReference type="EMBL" id="BAABCS010000014">
    <property type="protein sequence ID" value="GAA4049171.1"/>
    <property type="molecule type" value="Genomic_DNA"/>
</dbReference>
<keyword evidence="1" id="KW-1133">Transmembrane helix</keyword>
<sequence>MPHSSFRFFLRYKLIWGLLYSQGIKGVIRIKYEKKQLYIAAFLIIMQFLMSFKIDINISKPIKK</sequence>
<dbReference type="Proteomes" id="UP001500426">
    <property type="component" value="Unassembled WGS sequence"/>
</dbReference>
<evidence type="ECO:0000256" key="1">
    <source>
        <dbReference type="SAM" id="Phobius"/>
    </source>
</evidence>
<organism evidence="2 3">
    <name type="scientific">Flavobacterium chungnamense</name>
    <dbReference type="NCBI Taxonomy" id="706182"/>
    <lineage>
        <taxon>Bacteria</taxon>
        <taxon>Pseudomonadati</taxon>
        <taxon>Bacteroidota</taxon>
        <taxon>Flavobacteriia</taxon>
        <taxon>Flavobacteriales</taxon>
        <taxon>Flavobacteriaceae</taxon>
        <taxon>Flavobacterium</taxon>
    </lineage>
</organism>
<proteinExistence type="predicted"/>
<accession>A0ABP7UPI5</accession>
<reference evidence="3" key="1">
    <citation type="journal article" date="2019" name="Int. J. Syst. Evol. Microbiol.">
        <title>The Global Catalogue of Microorganisms (GCM) 10K type strain sequencing project: providing services to taxonomists for standard genome sequencing and annotation.</title>
        <authorList>
            <consortium name="The Broad Institute Genomics Platform"/>
            <consortium name="The Broad Institute Genome Sequencing Center for Infectious Disease"/>
            <person name="Wu L."/>
            <person name="Ma J."/>
        </authorList>
    </citation>
    <scope>NUCLEOTIDE SEQUENCE [LARGE SCALE GENOMIC DNA]</scope>
    <source>
        <strain evidence="3">JCM 17068</strain>
    </source>
</reference>
<keyword evidence="3" id="KW-1185">Reference proteome</keyword>
<keyword evidence="1" id="KW-0472">Membrane</keyword>
<protein>
    <submittedName>
        <fullName evidence="2">Uncharacterized protein</fullName>
    </submittedName>
</protein>
<evidence type="ECO:0000313" key="3">
    <source>
        <dbReference type="Proteomes" id="UP001500426"/>
    </source>
</evidence>
<evidence type="ECO:0000313" key="2">
    <source>
        <dbReference type="EMBL" id="GAA4049171.1"/>
    </source>
</evidence>